<protein>
    <submittedName>
        <fullName evidence="2">Uncharacterized protein</fullName>
    </submittedName>
</protein>
<reference evidence="2 3" key="1">
    <citation type="journal article" date="2019" name="Commun. Biol.">
        <title>The bagworm genome reveals a unique fibroin gene that provides high tensile strength.</title>
        <authorList>
            <person name="Kono N."/>
            <person name="Nakamura H."/>
            <person name="Ohtoshi R."/>
            <person name="Tomita M."/>
            <person name="Numata K."/>
            <person name="Arakawa K."/>
        </authorList>
    </citation>
    <scope>NUCLEOTIDE SEQUENCE [LARGE SCALE GENOMIC DNA]</scope>
</reference>
<dbReference type="AlphaFoldDB" id="A0A4C1UCR1"/>
<comment type="caution">
    <text evidence="2">The sequence shown here is derived from an EMBL/GenBank/DDBJ whole genome shotgun (WGS) entry which is preliminary data.</text>
</comment>
<evidence type="ECO:0000313" key="3">
    <source>
        <dbReference type="Proteomes" id="UP000299102"/>
    </source>
</evidence>
<keyword evidence="3" id="KW-1185">Reference proteome</keyword>
<accession>A0A4C1UCR1</accession>
<organism evidence="2 3">
    <name type="scientific">Eumeta variegata</name>
    <name type="common">Bagworm moth</name>
    <name type="synonym">Eumeta japonica</name>
    <dbReference type="NCBI Taxonomy" id="151549"/>
    <lineage>
        <taxon>Eukaryota</taxon>
        <taxon>Metazoa</taxon>
        <taxon>Ecdysozoa</taxon>
        <taxon>Arthropoda</taxon>
        <taxon>Hexapoda</taxon>
        <taxon>Insecta</taxon>
        <taxon>Pterygota</taxon>
        <taxon>Neoptera</taxon>
        <taxon>Endopterygota</taxon>
        <taxon>Lepidoptera</taxon>
        <taxon>Glossata</taxon>
        <taxon>Ditrysia</taxon>
        <taxon>Tineoidea</taxon>
        <taxon>Psychidae</taxon>
        <taxon>Oiketicinae</taxon>
        <taxon>Eumeta</taxon>
    </lineage>
</organism>
<gene>
    <name evidence="2" type="ORF">EVAR_13671_1</name>
</gene>
<proteinExistence type="predicted"/>
<feature type="region of interest" description="Disordered" evidence="1">
    <location>
        <begin position="69"/>
        <end position="95"/>
    </location>
</feature>
<dbReference type="EMBL" id="BGZK01000153">
    <property type="protein sequence ID" value="GBP23716.1"/>
    <property type="molecule type" value="Genomic_DNA"/>
</dbReference>
<sequence>MKSLTDVSEVGEIRKDRTTWKSIASAYPSGKVRNVNREITDNHALGPPTPSNGIDLTGDAIMMIKRNWLTTGRRTPPARPMGQRTTASRDGPARARAAARLGTGFDLTF</sequence>
<name>A0A4C1UCR1_EUMVA</name>
<evidence type="ECO:0000256" key="1">
    <source>
        <dbReference type="SAM" id="MobiDB-lite"/>
    </source>
</evidence>
<evidence type="ECO:0000313" key="2">
    <source>
        <dbReference type="EMBL" id="GBP23716.1"/>
    </source>
</evidence>
<dbReference type="Proteomes" id="UP000299102">
    <property type="component" value="Unassembled WGS sequence"/>
</dbReference>